<proteinExistence type="predicted"/>
<dbReference type="EMBL" id="BMHI01000008">
    <property type="protein sequence ID" value="GGB46693.1"/>
    <property type="molecule type" value="Genomic_DNA"/>
</dbReference>
<reference evidence="3" key="2">
    <citation type="submission" date="2020-09" db="EMBL/GenBank/DDBJ databases">
        <authorList>
            <person name="Sun Q."/>
            <person name="Zhou Y."/>
        </authorList>
    </citation>
    <scope>NUCLEOTIDE SEQUENCE</scope>
    <source>
        <strain evidence="3">CGMCC 1.15085</strain>
    </source>
</reference>
<dbReference type="InterPro" id="IPR001638">
    <property type="entry name" value="Solute-binding_3/MltF_N"/>
</dbReference>
<feature type="domain" description="Solute-binding protein family 3/N-terminal" evidence="2">
    <location>
        <begin position="46"/>
        <end position="262"/>
    </location>
</feature>
<sequence length="270" mass="28820">MRETDYQQPAFAAVGSEARTSPPGLYHRAMTTIADQVRADLAPDGVLRAAINLGNPVLAQGDSQQPNGVTIDLAREIANRLDSEVRFTCFDAARKSFQELAEGPATLGFLAVEPARAEQVTFTAPYVLIDGVYAVPDAAPHHAPADVDAAGVRIGVKEGSAYDLFLSRTLEHATIVRGADGTTTFAEQDLDVAAGIREPVTAYVASHPGLRVIDEPFMQIRQAVATKPTVRAETTGWLDALLDELLASGFVADALRRSGQSEKLAAPRTR</sequence>
<name>A0A916X082_9MICO</name>
<protein>
    <submittedName>
        <fullName evidence="3">ABC transporter substrate-binding protein</fullName>
    </submittedName>
</protein>
<dbReference type="Proteomes" id="UP000636793">
    <property type="component" value="Unassembled WGS sequence"/>
</dbReference>
<keyword evidence="4" id="KW-1185">Reference proteome</keyword>
<gene>
    <name evidence="3" type="ORF">GCM10011492_42250</name>
</gene>
<evidence type="ECO:0000259" key="2">
    <source>
        <dbReference type="SMART" id="SM00062"/>
    </source>
</evidence>
<keyword evidence="1" id="KW-0732">Signal</keyword>
<dbReference type="AlphaFoldDB" id="A0A916X082"/>
<reference evidence="3" key="1">
    <citation type="journal article" date="2014" name="Int. J. Syst. Evol. Microbiol.">
        <title>Complete genome sequence of Corynebacterium casei LMG S-19264T (=DSM 44701T), isolated from a smear-ripened cheese.</title>
        <authorList>
            <consortium name="US DOE Joint Genome Institute (JGI-PGF)"/>
            <person name="Walter F."/>
            <person name="Albersmeier A."/>
            <person name="Kalinowski J."/>
            <person name="Ruckert C."/>
        </authorList>
    </citation>
    <scope>NUCLEOTIDE SEQUENCE</scope>
    <source>
        <strain evidence="3">CGMCC 1.15085</strain>
    </source>
</reference>
<dbReference type="PANTHER" id="PTHR35936:SF17">
    <property type="entry name" value="ARGININE-BINDING EXTRACELLULAR PROTEIN ARTP"/>
    <property type="match status" value="1"/>
</dbReference>
<dbReference type="SUPFAM" id="SSF53850">
    <property type="entry name" value="Periplasmic binding protein-like II"/>
    <property type="match status" value="1"/>
</dbReference>
<comment type="caution">
    <text evidence="3">The sequence shown here is derived from an EMBL/GenBank/DDBJ whole genome shotgun (WGS) entry which is preliminary data.</text>
</comment>
<dbReference type="Pfam" id="PF00497">
    <property type="entry name" value="SBP_bac_3"/>
    <property type="match status" value="1"/>
</dbReference>
<evidence type="ECO:0000313" key="4">
    <source>
        <dbReference type="Proteomes" id="UP000636793"/>
    </source>
</evidence>
<dbReference type="PANTHER" id="PTHR35936">
    <property type="entry name" value="MEMBRANE-BOUND LYTIC MUREIN TRANSGLYCOSYLASE F"/>
    <property type="match status" value="1"/>
</dbReference>
<organism evidence="3 4">
    <name type="scientific">Flexivirga endophytica</name>
    <dbReference type="NCBI Taxonomy" id="1849103"/>
    <lineage>
        <taxon>Bacteria</taxon>
        <taxon>Bacillati</taxon>
        <taxon>Actinomycetota</taxon>
        <taxon>Actinomycetes</taxon>
        <taxon>Micrococcales</taxon>
        <taxon>Dermacoccaceae</taxon>
        <taxon>Flexivirga</taxon>
    </lineage>
</organism>
<dbReference type="SMART" id="SM00062">
    <property type="entry name" value="PBPb"/>
    <property type="match status" value="1"/>
</dbReference>
<accession>A0A916X082</accession>
<dbReference type="Gene3D" id="3.40.190.10">
    <property type="entry name" value="Periplasmic binding protein-like II"/>
    <property type="match status" value="2"/>
</dbReference>
<evidence type="ECO:0000256" key="1">
    <source>
        <dbReference type="ARBA" id="ARBA00022729"/>
    </source>
</evidence>
<evidence type="ECO:0000313" key="3">
    <source>
        <dbReference type="EMBL" id="GGB46693.1"/>
    </source>
</evidence>